<evidence type="ECO:0000256" key="1">
    <source>
        <dbReference type="SAM" id="MobiDB-lite"/>
    </source>
</evidence>
<sequence length="167" mass="17727">MIGRGLEDLSERFGPTLCARWNSKGGSKSNEVSFESVELKKACISVPSLFSGILSRRMVSLRLLSSMSVSLLLRGGGEVERNTPVEGNQQGGTASPIVGREGEGDRTSAAGGFLTGEASPPRGQKARLRLSNGAPALASFVGPLMFRWVSLPGVRRWKRVSVVLAAL</sequence>
<comment type="caution">
    <text evidence="2">The sequence shown here is derived from an EMBL/GenBank/DDBJ whole genome shotgun (WGS) entry which is preliminary data.</text>
</comment>
<reference evidence="2" key="1">
    <citation type="journal article" date="2022" name="bioRxiv">
        <title>Sequencing and chromosome-scale assembly of the giantPleurodeles waltlgenome.</title>
        <authorList>
            <person name="Brown T."/>
            <person name="Elewa A."/>
            <person name="Iarovenko S."/>
            <person name="Subramanian E."/>
            <person name="Araus A.J."/>
            <person name="Petzold A."/>
            <person name="Susuki M."/>
            <person name="Suzuki K.-i.T."/>
            <person name="Hayashi T."/>
            <person name="Toyoda A."/>
            <person name="Oliveira C."/>
            <person name="Osipova E."/>
            <person name="Leigh N.D."/>
            <person name="Simon A."/>
            <person name="Yun M.H."/>
        </authorList>
    </citation>
    <scope>NUCLEOTIDE SEQUENCE</scope>
    <source>
        <strain evidence="2">20211129_DDA</strain>
        <tissue evidence="2">Liver</tissue>
    </source>
</reference>
<name>A0AAV7WHP3_PLEWA</name>
<accession>A0AAV7WHP3</accession>
<evidence type="ECO:0000313" key="2">
    <source>
        <dbReference type="EMBL" id="KAJ1213577.1"/>
    </source>
</evidence>
<dbReference type="Proteomes" id="UP001066276">
    <property type="component" value="Chromosome 1_1"/>
</dbReference>
<dbReference type="AlphaFoldDB" id="A0AAV7WHP3"/>
<gene>
    <name evidence="2" type="ORF">NDU88_001211</name>
</gene>
<organism evidence="2 3">
    <name type="scientific">Pleurodeles waltl</name>
    <name type="common">Iberian ribbed newt</name>
    <dbReference type="NCBI Taxonomy" id="8319"/>
    <lineage>
        <taxon>Eukaryota</taxon>
        <taxon>Metazoa</taxon>
        <taxon>Chordata</taxon>
        <taxon>Craniata</taxon>
        <taxon>Vertebrata</taxon>
        <taxon>Euteleostomi</taxon>
        <taxon>Amphibia</taxon>
        <taxon>Batrachia</taxon>
        <taxon>Caudata</taxon>
        <taxon>Salamandroidea</taxon>
        <taxon>Salamandridae</taxon>
        <taxon>Pleurodelinae</taxon>
        <taxon>Pleurodeles</taxon>
    </lineage>
</organism>
<dbReference type="EMBL" id="JANPWB010000001">
    <property type="protein sequence ID" value="KAJ1213577.1"/>
    <property type="molecule type" value="Genomic_DNA"/>
</dbReference>
<evidence type="ECO:0000313" key="3">
    <source>
        <dbReference type="Proteomes" id="UP001066276"/>
    </source>
</evidence>
<keyword evidence="3" id="KW-1185">Reference proteome</keyword>
<protein>
    <submittedName>
        <fullName evidence="2">Uncharacterized protein</fullName>
    </submittedName>
</protein>
<proteinExistence type="predicted"/>
<feature type="region of interest" description="Disordered" evidence="1">
    <location>
        <begin position="80"/>
        <end position="125"/>
    </location>
</feature>